<dbReference type="Gene3D" id="3.30.920.30">
    <property type="entry name" value="Hypothetical protein"/>
    <property type="match status" value="1"/>
</dbReference>
<dbReference type="Proteomes" id="UP001176468">
    <property type="component" value="Unassembled WGS sequence"/>
</dbReference>
<evidence type="ECO:0000256" key="5">
    <source>
        <dbReference type="ARBA" id="ARBA00022801"/>
    </source>
</evidence>
<dbReference type="SUPFAM" id="SSF54786">
    <property type="entry name" value="YcfA/nrd intein domain"/>
    <property type="match status" value="1"/>
</dbReference>
<dbReference type="InterPro" id="IPR012933">
    <property type="entry name" value="HicA_mRNA_interferase"/>
</dbReference>
<name>A0ABT9A0W4_9SPHN</name>
<keyword evidence="6" id="KW-0694">RNA-binding</keyword>
<reference evidence="9" key="1">
    <citation type="submission" date="2023-07" db="EMBL/GenBank/DDBJ databases">
        <authorList>
            <person name="Kim M.K."/>
        </authorList>
    </citation>
    <scope>NUCLEOTIDE SEQUENCE</scope>
    <source>
        <strain evidence="9">CA1-15</strain>
    </source>
</reference>
<protein>
    <submittedName>
        <fullName evidence="9">Type II toxin-antitoxin system HicA family toxin</fullName>
    </submittedName>
</protein>
<keyword evidence="7" id="KW-0346">Stress response</keyword>
<evidence type="ECO:0000256" key="3">
    <source>
        <dbReference type="ARBA" id="ARBA00022722"/>
    </source>
</evidence>
<evidence type="ECO:0000256" key="6">
    <source>
        <dbReference type="ARBA" id="ARBA00022884"/>
    </source>
</evidence>
<dbReference type="Pfam" id="PF07927">
    <property type="entry name" value="HicA_toxin"/>
    <property type="match status" value="1"/>
</dbReference>
<evidence type="ECO:0000256" key="1">
    <source>
        <dbReference type="ARBA" id="ARBA00006620"/>
    </source>
</evidence>
<comment type="similarity">
    <text evidence="1">Belongs to the HicA mRNA interferase family.</text>
</comment>
<sequence>MRSREVIKRIEADGWFEVRQSGSHKHFRHPTKPGTATVPHPKADLSIGTLRSISKQTGVPLP</sequence>
<evidence type="ECO:0000313" key="10">
    <source>
        <dbReference type="Proteomes" id="UP001176468"/>
    </source>
</evidence>
<accession>A0ABT9A0W4</accession>
<dbReference type="InterPro" id="IPR038570">
    <property type="entry name" value="HicA_sf"/>
</dbReference>
<dbReference type="EMBL" id="JAUQSZ010000009">
    <property type="protein sequence ID" value="MDO7843478.1"/>
    <property type="molecule type" value="Genomic_DNA"/>
</dbReference>
<dbReference type="RefSeq" id="WP_304561929.1">
    <property type="nucleotide sequence ID" value="NZ_JAUQSZ010000009.1"/>
</dbReference>
<keyword evidence="5" id="KW-0378">Hydrolase</keyword>
<organism evidence="9 10">
    <name type="scientific">Sphingomonas immobilis</name>
    <dbReference type="NCBI Taxonomy" id="3063997"/>
    <lineage>
        <taxon>Bacteria</taxon>
        <taxon>Pseudomonadati</taxon>
        <taxon>Pseudomonadota</taxon>
        <taxon>Alphaproteobacteria</taxon>
        <taxon>Sphingomonadales</taxon>
        <taxon>Sphingomonadaceae</taxon>
        <taxon>Sphingomonas</taxon>
    </lineage>
</organism>
<keyword evidence="3" id="KW-0540">Nuclease</keyword>
<keyword evidence="2" id="KW-1277">Toxin-antitoxin system</keyword>
<feature type="region of interest" description="Disordered" evidence="8">
    <location>
        <begin position="21"/>
        <end position="45"/>
    </location>
</feature>
<keyword evidence="4" id="KW-0255">Endonuclease</keyword>
<proteinExistence type="inferred from homology"/>
<evidence type="ECO:0000256" key="2">
    <source>
        <dbReference type="ARBA" id="ARBA00022649"/>
    </source>
</evidence>
<gene>
    <name evidence="9" type="ORF">Q5H94_14170</name>
</gene>
<evidence type="ECO:0000256" key="4">
    <source>
        <dbReference type="ARBA" id="ARBA00022759"/>
    </source>
</evidence>
<keyword evidence="10" id="KW-1185">Reference proteome</keyword>
<evidence type="ECO:0000256" key="8">
    <source>
        <dbReference type="SAM" id="MobiDB-lite"/>
    </source>
</evidence>
<feature type="compositionally biased region" description="Basic residues" evidence="8">
    <location>
        <begin position="22"/>
        <end position="31"/>
    </location>
</feature>
<comment type="caution">
    <text evidence="9">The sequence shown here is derived from an EMBL/GenBank/DDBJ whole genome shotgun (WGS) entry which is preliminary data.</text>
</comment>
<evidence type="ECO:0000256" key="7">
    <source>
        <dbReference type="ARBA" id="ARBA00023016"/>
    </source>
</evidence>
<evidence type="ECO:0000313" key="9">
    <source>
        <dbReference type="EMBL" id="MDO7843478.1"/>
    </source>
</evidence>